<evidence type="ECO:0000256" key="1">
    <source>
        <dbReference type="SAM" id="Phobius"/>
    </source>
</evidence>
<keyword evidence="1" id="KW-0812">Transmembrane</keyword>
<gene>
    <name evidence="2" type="ORF">AABB28_12190</name>
</gene>
<proteinExistence type="predicted"/>
<keyword evidence="3" id="KW-1185">Reference proteome</keyword>
<dbReference type="EMBL" id="CP151762">
    <property type="protein sequence ID" value="WZU62643.1"/>
    <property type="molecule type" value="Genomic_DNA"/>
</dbReference>
<protein>
    <submittedName>
        <fullName evidence="2">Phenylalanyl-tRNA synthetase subunit beta</fullName>
    </submittedName>
</protein>
<sequence>MQRLWIIILLALIIGGHIAMWTSDMPRDLALRLTLINAAGWAVILIPAWAVSKWAAAHQRK</sequence>
<organism evidence="2 3">
    <name type="scientific">Yoonia algicola</name>
    <dbReference type="NCBI Taxonomy" id="3137368"/>
    <lineage>
        <taxon>Bacteria</taxon>
        <taxon>Pseudomonadati</taxon>
        <taxon>Pseudomonadota</taxon>
        <taxon>Alphaproteobacteria</taxon>
        <taxon>Rhodobacterales</taxon>
        <taxon>Paracoccaceae</taxon>
        <taxon>Yoonia</taxon>
    </lineage>
</organism>
<dbReference type="KEGG" id="yag:AABB28_12190"/>
<dbReference type="Proteomes" id="UP001451782">
    <property type="component" value="Chromosome"/>
</dbReference>
<reference evidence="2 3" key="1">
    <citation type="submission" date="2024-04" db="EMBL/GenBank/DDBJ databases">
        <title>Phylogenomic analyses of a clade within the roseobacter group suggest taxonomic reassignments of species of the genera Aestuariivita, Citreicella, Loktanella, Nautella, Pelagibaca, Ruegeria, Thalassobius, Thiobacimonas and Tropicibacter, and the proposal o.</title>
        <authorList>
            <person name="Jeon C.O."/>
        </authorList>
    </citation>
    <scope>NUCLEOTIDE SEQUENCE [LARGE SCALE GENOMIC DNA]</scope>
    <source>
        <strain evidence="2 3">G8-12</strain>
    </source>
</reference>
<dbReference type="RefSeq" id="WP_342069046.1">
    <property type="nucleotide sequence ID" value="NZ_CP151762.1"/>
</dbReference>
<keyword evidence="1" id="KW-0472">Membrane</keyword>
<feature type="transmembrane region" description="Helical" evidence="1">
    <location>
        <begin position="29"/>
        <end position="51"/>
    </location>
</feature>
<accession>A0AAN0MDS3</accession>
<keyword evidence="1" id="KW-1133">Transmembrane helix</keyword>
<dbReference type="AlphaFoldDB" id="A0AAN0MDS3"/>
<evidence type="ECO:0000313" key="3">
    <source>
        <dbReference type="Proteomes" id="UP001451782"/>
    </source>
</evidence>
<name>A0AAN0MDS3_9RHOB</name>
<evidence type="ECO:0000313" key="2">
    <source>
        <dbReference type="EMBL" id="WZU62643.1"/>
    </source>
</evidence>